<feature type="compositionally biased region" description="Polar residues" evidence="2">
    <location>
        <begin position="119"/>
        <end position="129"/>
    </location>
</feature>
<keyword evidence="5" id="KW-1185">Reference proteome</keyword>
<protein>
    <recommendedName>
        <fullName evidence="3">Chromatin target of PRMT1 protein C-terminal domain-containing protein</fullName>
    </recommendedName>
</protein>
<dbReference type="Pfam" id="PF13865">
    <property type="entry name" value="FoP_duplication"/>
    <property type="match status" value="1"/>
</dbReference>
<dbReference type="SMART" id="SM01218">
    <property type="entry name" value="FoP_duplication"/>
    <property type="match status" value="1"/>
</dbReference>
<reference evidence="4" key="1">
    <citation type="submission" date="2022-03" db="EMBL/GenBank/DDBJ databases">
        <authorList>
            <person name="Martin H S."/>
        </authorList>
    </citation>
    <scope>NUCLEOTIDE SEQUENCE</scope>
</reference>
<feature type="region of interest" description="Disordered" evidence="2">
    <location>
        <begin position="119"/>
        <end position="149"/>
    </location>
</feature>
<name>A0ABN8ICD9_9NEOP</name>
<feature type="domain" description="Chromatin target of PRMT1 protein C-terminal" evidence="3">
    <location>
        <begin position="153"/>
        <end position="239"/>
    </location>
</feature>
<evidence type="ECO:0000256" key="2">
    <source>
        <dbReference type="SAM" id="MobiDB-lite"/>
    </source>
</evidence>
<evidence type="ECO:0000259" key="3">
    <source>
        <dbReference type="SMART" id="SM01218"/>
    </source>
</evidence>
<accession>A0ABN8ICD9</accession>
<dbReference type="Proteomes" id="UP000837857">
    <property type="component" value="Chromosome 21"/>
</dbReference>
<evidence type="ECO:0000256" key="1">
    <source>
        <dbReference type="ARBA" id="ARBA00022884"/>
    </source>
</evidence>
<dbReference type="EMBL" id="OW152833">
    <property type="protein sequence ID" value="CAH2054004.1"/>
    <property type="molecule type" value="Genomic_DNA"/>
</dbReference>
<organism evidence="4 5">
    <name type="scientific">Iphiclides podalirius</name>
    <name type="common">scarce swallowtail</name>
    <dbReference type="NCBI Taxonomy" id="110791"/>
    <lineage>
        <taxon>Eukaryota</taxon>
        <taxon>Metazoa</taxon>
        <taxon>Ecdysozoa</taxon>
        <taxon>Arthropoda</taxon>
        <taxon>Hexapoda</taxon>
        <taxon>Insecta</taxon>
        <taxon>Pterygota</taxon>
        <taxon>Neoptera</taxon>
        <taxon>Endopterygota</taxon>
        <taxon>Lepidoptera</taxon>
        <taxon>Glossata</taxon>
        <taxon>Ditrysia</taxon>
        <taxon>Papilionoidea</taxon>
        <taxon>Papilionidae</taxon>
        <taxon>Papilioninae</taxon>
        <taxon>Iphiclides</taxon>
    </lineage>
</organism>
<proteinExistence type="predicted"/>
<feature type="non-terminal residue" evidence="4">
    <location>
        <position position="240"/>
    </location>
</feature>
<keyword evidence="1" id="KW-0694">RNA-binding</keyword>
<gene>
    <name evidence="4" type="ORF">IPOD504_LOCUS8440</name>
</gene>
<evidence type="ECO:0000313" key="5">
    <source>
        <dbReference type="Proteomes" id="UP000837857"/>
    </source>
</evidence>
<sequence length="240" mass="27457">MVIEKLHGLQATALTLNERFTILSKVVPERNIRARTPQRRANFGSLNLNNNRNIIEQIARKLQQQVKRQAVKQRLGMMRRYGSESSLPGLRRSNSFGNLNERQSIKNRMHWQQSNNNLSRSASFGNLSQGGLRGRGFRRRGGRPFGLRGKLRTNATFAPGGRWQFRRTFGRNFGKTVGRTQTLRRQTRGRGRGGILRNRATKAVPTREELDAQLDQYMASTKSALDKELDAYMKSAMELE</sequence>
<dbReference type="InterPro" id="IPR025715">
    <property type="entry name" value="FoP_C"/>
</dbReference>
<evidence type="ECO:0000313" key="4">
    <source>
        <dbReference type="EMBL" id="CAH2054004.1"/>
    </source>
</evidence>